<dbReference type="SUPFAM" id="SSF51735">
    <property type="entry name" value="NAD(P)-binding Rossmann-fold domains"/>
    <property type="match status" value="1"/>
</dbReference>
<dbReference type="Gene3D" id="3.40.50.720">
    <property type="entry name" value="NAD(P)-binding Rossmann-like Domain"/>
    <property type="match status" value="1"/>
</dbReference>
<name>A0A1Q9CG04_SYMMI</name>
<evidence type="ECO:0000313" key="2">
    <source>
        <dbReference type="Proteomes" id="UP000186817"/>
    </source>
</evidence>
<organism evidence="1 2">
    <name type="scientific">Symbiodinium microadriaticum</name>
    <name type="common">Dinoflagellate</name>
    <name type="synonym">Zooxanthella microadriatica</name>
    <dbReference type="NCBI Taxonomy" id="2951"/>
    <lineage>
        <taxon>Eukaryota</taxon>
        <taxon>Sar</taxon>
        <taxon>Alveolata</taxon>
        <taxon>Dinophyceae</taxon>
        <taxon>Suessiales</taxon>
        <taxon>Symbiodiniaceae</taxon>
        <taxon>Symbiodinium</taxon>
    </lineage>
</organism>
<sequence>MKRVVVTGGNSGIGLALCKQLAQEDGCYVYLGSRNADKGEKAVASIISSAPECKGKVELLQVDTASDESVAKAAAAVKASLPAGESLYGVVNNAGTGLQHGTTGAEIMNVNFYGPKRMVEAFLPLLSTSDGRIVNVGSGAGPMYVKAALSSDTERARMLCSCPESFDPLEALAKSELARKEFLEDRSASGPYGFPAALVQEANPGGLLFEYLSLAHLAVRLGPVLFVHGGLPRSDVTWRPGWLPPRGEVLPDLNAWLIGLEAFKNNALDQVRHPPASLPKEAWSMVGGYDAAQPASELLQYMMRDMPDGTRQPSIIYNGFLGDDYQPLPLDEASCRWLREGGIRFVASGHLPNGDAPLVLRYEDVTIVSADISYAESVSYEDAESELPSGEAVCEVLFSPTEEQESRVHGVLRNGCRHSARLGDGAVGKVAAGNWRVKSRVGEFLVLSRNERWDFSCRLAREADVEFV</sequence>
<dbReference type="EMBL" id="LSRX01001243">
    <property type="protein sequence ID" value="OLP81865.1"/>
    <property type="molecule type" value="Genomic_DNA"/>
</dbReference>
<dbReference type="PANTHER" id="PTHR42254">
    <property type="entry name" value="METALLOPHOS DOMAIN-CONTAINING PROTEIN"/>
    <property type="match status" value="1"/>
</dbReference>
<proteinExistence type="predicted"/>
<evidence type="ECO:0000313" key="1">
    <source>
        <dbReference type="EMBL" id="OLP81865.1"/>
    </source>
</evidence>
<dbReference type="InterPro" id="IPR036291">
    <property type="entry name" value="NAD(P)-bd_dom_sf"/>
</dbReference>
<accession>A0A1Q9CG04</accession>
<dbReference type="AlphaFoldDB" id="A0A1Q9CG04"/>
<dbReference type="InterPro" id="IPR002347">
    <property type="entry name" value="SDR_fam"/>
</dbReference>
<dbReference type="Proteomes" id="UP000186817">
    <property type="component" value="Unassembled WGS sequence"/>
</dbReference>
<protein>
    <submittedName>
        <fullName evidence="1">(+)-neomenthol dehydrogenase</fullName>
    </submittedName>
</protein>
<dbReference type="Pfam" id="PF00106">
    <property type="entry name" value="adh_short"/>
    <property type="match status" value="1"/>
</dbReference>
<keyword evidence="2" id="KW-1185">Reference proteome</keyword>
<dbReference type="PRINTS" id="PR00081">
    <property type="entry name" value="GDHRDH"/>
</dbReference>
<reference evidence="1 2" key="1">
    <citation type="submission" date="2016-02" db="EMBL/GenBank/DDBJ databases">
        <title>Genome analysis of coral dinoflagellate symbionts highlights evolutionary adaptations to a symbiotic lifestyle.</title>
        <authorList>
            <person name="Aranda M."/>
            <person name="Li Y."/>
            <person name="Liew Y.J."/>
            <person name="Baumgarten S."/>
            <person name="Simakov O."/>
            <person name="Wilson M."/>
            <person name="Piel J."/>
            <person name="Ashoor H."/>
            <person name="Bougouffa S."/>
            <person name="Bajic V.B."/>
            <person name="Ryu T."/>
            <person name="Ravasi T."/>
            <person name="Bayer T."/>
            <person name="Micklem G."/>
            <person name="Kim H."/>
            <person name="Bhak J."/>
            <person name="Lajeunesse T.C."/>
            <person name="Voolstra C.R."/>
        </authorList>
    </citation>
    <scope>NUCLEOTIDE SEQUENCE [LARGE SCALE GENOMIC DNA]</scope>
    <source>
        <strain evidence="1 2">CCMP2467</strain>
    </source>
</reference>
<comment type="caution">
    <text evidence="1">The sequence shown here is derived from an EMBL/GenBank/DDBJ whole genome shotgun (WGS) entry which is preliminary data.</text>
</comment>
<gene>
    <name evidence="1" type="primary">SDR1</name>
    <name evidence="1" type="ORF">AK812_SmicGene37541</name>
</gene>
<dbReference type="PANTHER" id="PTHR42254:SF1">
    <property type="entry name" value="CALCINEURIN-LIKE PHOSPHOESTERASE DOMAIN-CONTAINING PROTEIN"/>
    <property type="match status" value="1"/>
</dbReference>
<dbReference type="OrthoDB" id="426586at2759"/>